<feature type="compositionally biased region" description="Polar residues" evidence="1">
    <location>
        <begin position="354"/>
        <end position="370"/>
    </location>
</feature>
<protein>
    <recommendedName>
        <fullName evidence="3">PRC-barrel domain-containing protein</fullName>
    </recommendedName>
</protein>
<proteinExistence type="predicted"/>
<reference evidence="4 5" key="1">
    <citation type="submission" date="2019-09" db="EMBL/GenBank/DDBJ databases">
        <title>YIM 132180 draft genome.</title>
        <authorList>
            <person name="Zhang K."/>
        </authorList>
    </citation>
    <scope>NUCLEOTIDE SEQUENCE [LARGE SCALE GENOMIC DNA]</scope>
    <source>
        <strain evidence="4 5">YIM 132180</strain>
    </source>
</reference>
<feature type="chain" id="PRO_5031405958" description="PRC-barrel domain-containing protein" evidence="2">
    <location>
        <begin position="22"/>
        <end position="495"/>
    </location>
</feature>
<dbReference type="PANTHER" id="PTHR36505:SF1">
    <property type="entry name" value="BLR1072 PROTEIN"/>
    <property type="match status" value="1"/>
</dbReference>
<dbReference type="AlphaFoldDB" id="A0A7V7PPF8"/>
<feature type="domain" description="PRC-barrel" evidence="3">
    <location>
        <begin position="220"/>
        <end position="282"/>
    </location>
</feature>
<feature type="compositionally biased region" description="Low complexity" evidence="1">
    <location>
        <begin position="152"/>
        <end position="174"/>
    </location>
</feature>
<keyword evidence="2" id="KW-0732">Signal</keyword>
<dbReference type="Pfam" id="PF05239">
    <property type="entry name" value="PRC"/>
    <property type="match status" value="2"/>
</dbReference>
<keyword evidence="5" id="KW-1185">Reference proteome</keyword>
<gene>
    <name evidence="4" type="ORF">F6X38_11675</name>
</gene>
<accession>A0A7V7PPF8</accession>
<dbReference type="EMBL" id="VZDO01000008">
    <property type="protein sequence ID" value="KAB0679876.1"/>
    <property type="molecule type" value="Genomic_DNA"/>
</dbReference>
<feature type="compositionally biased region" description="Polar residues" evidence="1">
    <location>
        <begin position="333"/>
        <end position="345"/>
    </location>
</feature>
<evidence type="ECO:0000313" key="4">
    <source>
        <dbReference type="EMBL" id="KAB0679876.1"/>
    </source>
</evidence>
<sequence>MTRTLLVSTALAGLLATTALAQNPAPAAPDAPASRSAASQAGAGTYARQLEAGQTLASTLTGASVYETASPDARSIGEIRNFVIGQGGKLAAVVVDTSGLDQNKTVAAAPDKVEWTKGDDGKDRVVLKAAANELQAAPAFMPQSPQDAAQNGAALPGSGAAAPAGGPADGAATNVTAAPTADTNAASNNAAGRTIPAAPAGVTAAPAPGYLAALANDQKLSQDIIGSNVYSGPADDAATIGSVNDLVLAEGGTVPVAVVGVGGFLGIGEKNVGVPYEMLTIQPGANSEPRLVMAATRDQLAAAPTFEASERSGQKAASESNATAALPAESSRGADTSTAADNGNASAAKMNADPATTASTNPSNDQSSLKPLTGAELTAEKLNGVAVYGPNDQNIGKVGDIALTADGRVDAVVVDVGGFLGIGSKPVAVAMENLQFMRDTNGTINIYTQFTQDQLKAAPEFNRETYADNRGSMRLQPAPAGSGSSSDDDGANPAQ</sequence>
<feature type="region of interest" description="Disordered" evidence="1">
    <location>
        <begin position="143"/>
        <end position="174"/>
    </location>
</feature>
<evidence type="ECO:0000256" key="2">
    <source>
        <dbReference type="SAM" id="SignalP"/>
    </source>
</evidence>
<dbReference type="RefSeq" id="WP_150969995.1">
    <property type="nucleotide sequence ID" value="NZ_VZDO01000008.1"/>
</dbReference>
<feature type="domain" description="PRC-barrel" evidence="3">
    <location>
        <begin position="378"/>
        <end position="447"/>
    </location>
</feature>
<feature type="region of interest" description="Disordered" evidence="1">
    <location>
        <begin position="467"/>
        <end position="495"/>
    </location>
</feature>
<dbReference type="SUPFAM" id="SSF50346">
    <property type="entry name" value="PRC-barrel domain"/>
    <property type="match status" value="3"/>
</dbReference>
<dbReference type="Proteomes" id="UP000432089">
    <property type="component" value="Unassembled WGS sequence"/>
</dbReference>
<name>A0A7V7PPF8_9HYPH</name>
<feature type="signal peptide" evidence="2">
    <location>
        <begin position="1"/>
        <end position="21"/>
    </location>
</feature>
<organism evidence="4 5">
    <name type="scientific">Plantimonas leprariae</name>
    <dbReference type="NCBI Taxonomy" id="2615207"/>
    <lineage>
        <taxon>Bacteria</taxon>
        <taxon>Pseudomonadati</taxon>
        <taxon>Pseudomonadota</taxon>
        <taxon>Alphaproteobacteria</taxon>
        <taxon>Hyphomicrobiales</taxon>
        <taxon>Aurantimonadaceae</taxon>
        <taxon>Plantimonas</taxon>
    </lineage>
</organism>
<feature type="region of interest" description="Disordered" evidence="1">
    <location>
        <begin position="304"/>
        <end position="370"/>
    </location>
</feature>
<dbReference type="Gene3D" id="2.30.30.240">
    <property type="entry name" value="PRC-barrel domain"/>
    <property type="match status" value="3"/>
</dbReference>
<evidence type="ECO:0000256" key="1">
    <source>
        <dbReference type="SAM" id="MobiDB-lite"/>
    </source>
</evidence>
<evidence type="ECO:0000313" key="5">
    <source>
        <dbReference type="Proteomes" id="UP000432089"/>
    </source>
</evidence>
<dbReference type="InterPro" id="IPR027275">
    <property type="entry name" value="PRC-brl_dom"/>
</dbReference>
<evidence type="ECO:0000259" key="3">
    <source>
        <dbReference type="Pfam" id="PF05239"/>
    </source>
</evidence>
<comment type="caution">
    <text evidence="4">The sequence shown here is derived from an EMBL/GenBank/DDBJ whole genome shotgun (WGS) entry which is preliminary data.</text>
</comment>
<feature type="compositionally biased region" description="Acidic residues" evidence="1">
    <location>
        <begin position="486"/>
        <end position="495"/>
    </location>
</feature>
<dbReference type="InterPro" id="IPR011033">
    <property type="entry name" value="PRC_barrel-like_sf"/>
</dbReference>
<dbReference type="PANTHER" id="PTHR36505">
    <property type="entry name" value="BLR1072 PROTEIN"/>
    <property type="match status" value="1"/>
</dbReference>